<dbReference type="RefSeq" id="WP_113982738.1">
    <property type="nucleotide sequence ID" value="NZ_QMEY01000009.1"/>
</dbReference>
<evidence type="ECO:0000313" key="1">
    <source>
        <dbReference type="EMBL" id="RBQ18137.1"/>
    </source>
</evidence>
<dbReference type="SUPFAM" id="SSF48371">
    <property type="entry name" value="ARM repeat"/>
    <property type="match status" value="1"/>
</dbReference>
<dbReference type="InterPro" id="IPR016024">
    <property type="entry name" value="ARM-type_fold"/>
</dbReference>
<proteinExistence type="predicted"/>
<dbReference type="EMBL" id="QMEY01000009">
    <property type="protein sequence ID" value="RBQ18137.1"/>
    <property type="molecule type" value="Genomic_DNA"/>
</dbReference>
<dbReference type="AlphaFoldDB" id="A0A366LWK1"/>
<evidence type="ECO:0008006" key="3">
    <source>
        <dbReference type="Google" id="ProtNLM"/>
    </source>
</evidence>
<sequence length="491" mass="50700">MSHLRCGLAANPALPGDLVDRLIATADEDTAGHLANRTDLSHGQAVALLARDEETAAALAERGLLVASDIDPAAQPHAALALLAAATGRPEWARRLAADPGADRREELAACPGLPPDVRETLAADTDVRVVAELALWTTSPDLAAELALHPQATVRRAVATNESTPPAVLAWLLTSKGALCLGSSEGARGGSCESAGCHEIGCGQESAVHGIWLMALSNPATPAAAVIPFGGHPSMLLRAKVAARPGLPPEVYERLASSPEPGVRSALAENPGIGEEVTRVLAADTSNDVRRGLAHNPCVPLGLLVRLAGVTKIGSALLPRVAAASSDEVAELAAAADPAVRMLVAERRDLRGEIRDALAVDPDAKVVKAVAPHPGLPDVLLRAMVARFGAQVVAQVARNPDATPGLLEDLVLHGPPVRKAFREVARHPHATAAALLACLSDRRARPIAAGHPALPAQVIVELLADDDWEVAEAAAANPTLPAAVMRRLAT</sequence>
<gene>
    <name evidence="1" type="ORF">DP939_21980</name>
</gene>
<evidence type="ECO:0000313" key="2">
    <source>
        <dbReference type="Proteomes" id="UP000253303"/>
    </source>
</evidence>
<protein>
    <recommendedName>
        <fullName evidence="3">Leucine rich repeat (LRR) protein</fullName>
    </recommendedName>
</protein>
<dbReference type="InterPro" id="IPR011989">
    <property type="entry name" value="ARM-like"/>
</dbReference>
<dbReference type="Gene3D" id="1.25.10.10">
    <property type="entry name" value="Leucine-rich Repeat Variant"/>
    <property type="match status" value="2"/>
</dbReference>
<keyword evidence="2" id="KW-1185">Reference proteome</keyword>
<dbReference type="Proteomes" id="UP000253303">
    <property type="component" value="Unassembled WGS sequence"/>
</dbReference>
<reference evidence="1 2" key="1">
    <citation type="submission" date="2018-06" db="EMBL/GenBank/DDBJ databases">
        <title>Sphaerisporangium craniellae sp. nov., isolated from a marine sponge in the South China Sea.</title>
        <authorList>
            <person name="Li L."/>
        </authorList>
    </citation>
    <scope>NUCLEOTIDE SEQUENCE [LARGE SCALE GENOMIC DNA]</scope>
    <source>
        <strain evidence="1 2">LHW63015</strain>
    </source>
</reference>
<dbReference type="OrthoDB" id="3666466at2"/>
<accession>A0A366LWK1</accession>
<organism evidence="1 2">
    <name type="scientific">Spongiactinospora rosea</name>
    <dbReference type="NCBI Taxonomy" id="2248750"/>
    <lineage>
        <taxon>Bacteria</taxon>
        <taxon>Bacillati</taxon>
        <taxon>Actinomycetota</taxon>
        <taxon>Actinomycetes</taxon>
        <taxon>Streptosporangiales</taxon>
        <taxon>Streptosporangiaceae</taxon>
        <taxon>Spongiactinospora</taxon>
    </lineage>
</organism>
<comment type="caution">
    <text evidence="1">The sequence shown here is derived from an EMBL/GenBank/DDBJ whole genome shotgun (WGS) entry which is preliminary data.</text>
</comment>
<name>A0A366LWK1_9ACTN</name>